<protein>
    <submittedName>
        <fullName evidence="1">Uncharacterized protein</fullName>
    </submittedName>
</protein>
<name>A0A1V0SBN9_9VIRU</name>
<dbReference type="EMBL" id="KY684084">
    <property type="protein sequence ID" value="ARF09068.1"/>
    <property type="molecule type" value="Genomic_DNA"/>
</dbReference>
<sequence>MDLTKNYEIINQNIFDLKKKLKNYYNNIYDLEFINVVSIKLFDKYINNKILLIVKQIIINTKLLIDIIDKREKLILSNKYLLNPKYNIVLDNFVVLQINDPIFDNISSKYEFEKMCSTLTQKYYCDNWSVN</sequence>
<reference evidence="1" key="1">
    <citation type="journal article" date="2017" name="Science">
        <title>Giant viruses with an expanded complement of translation system components.</title>
        <authorList>
            <person name="Schulz F."/>
            <person name="Yutin N."/>
            <person name="Ivanova N.N."/>
            <person name="Ortega D.R."/>
            <person name="Lee T.K."/>
            <person name="Vierheilig J."/>
            <person name="Daims H."/>
            <person name="Horn M."/>
            <person name="Wagner M."/>
            <person name="Jensen G.J."/>
            <person name="Kyrpides N.C."/>
            <person name="Koonin E.V."/>
            <person name="Woyke T."/>
        </authorList>
    </citation>
    <scope>NUCLEOTIDE SEQUENCE</scope>
    <source>
        <strain evidence="1">CTV1</strain>
    </source>
</reference>
<accession>A0A1V0SBN9</accession>
<evidence type="ECO:0000313" key="1">
    <source>
        <dbReference type="EMBL" id="ARF09068.1"/>
    </source>
</evidence>
<gene>
    <name evidence="1" type="ORF">Catovirus_2_17</name>
</gene>
<proteinExistence type="predicted"/>
<organism evidence="1">
    <name type="scientific">Catovirus CTV1</name>
    <dbReference type="NCBI Taxonomy" id="1977631"/>
    <lineage>
        <taxon>Viruses</taxon>
        <taxon>Varidnaviria</taxon>
        <taxon>Bamfordvirae</taxon>
        <taxon>Nucleocytoviricota</taxon>
        <taxon>Megaviricetes</taxon>
        <taxon>Imitervirales</taxon>
        <taxon>Mimiviridae</taxon>
        <taxon>Klosneuvirinae</taxon>
        <taxon>Catovirus</taxon>
    </lineage>
</organism>